<evidence type="ECO:0000256" key="7">
    <source>
        <dbReference type="RuleBase" id="RU364114"/>
    </source>
</evidence>
<proteinExistence type="inferred from homology"/>
<dbReference type="Proteomes" id="UP001165085">
    <property type="component" value="Unassembled WGS sequence"/>
</dbReference>
<dbReference type="OrthoDB" id="438553at2759"/>
<dbReference type="GO" id="GO:0032259">
    <property type="term" value="P:methylation"/>
    <property type="evidence" value="ECO:0007669"/>
    <property type="project" value="UniProtKB-KW"/>
</dbReference>
<feature type="compositionally biased region" description="Pro residues" evidence="8">
    <location>
        <begin position="35"/>
        <end position="51"/>
    </location>
</feature>
<evidence type="ECO:0000313" key="9">
    <source>
        <dbReference type="EMBL" id="GMH62098.1"/>
    </source>
</evidence>
<evidence type="ECO:0000256" key="3">
    <source>
        <dbReference type="ARBA" id="ARBA00022603"/>
    </source>
</evidence>
<keyword evidence="5 7" id="KW-0496">Mitochondrion</keyword>
<evidence type="ECO:0000256" key="5">
    <source>
        <dbReference type="ARBA" id="ARBA00023128"/>
    </source>
</evidence>
<protein>
    <recommendedName>
        <fullName evidence="7">Protein arginine methyltransferase NDUFAF7</fullName>
        <ecNumber evidence="7">2.1.1.320</ecNumber>
    </recommendedName>
</protein>
<dbReference type="EC" id="2.1.1.320" evidence="7"/>
<dbReference type="AlphaFoldDB" id="A0A9W7E4I9"/>
<dbReference type="InterPro" id="IPR003788">
    <property type="entry name" value="NDUFAF7"/>
</dbReference>
<dbReference type="GO" id="GO:0005739">
    <property type="term" value="C:mitochondrion"/>
    <property type="evidence" value="ECO:0007669"/>
    <property type="project" value="UniProtKB-SubCell"/>
</dbReference>
<comment type="function">
    <text evidence="7">Arginine methyltransferase involved in the assembly or stability of mitochondrial NADH:ubiquinone oxidoreductase complex (complex I).</text>
</comment>
<evidence type="ECO:0000256" key="2">
    <source>
        <dbReference type="ARBA" id="ARBA00005891"/>
    </source>
</evidence>
<dbReference type="InterPro" id="IPR029063">
    <property type="entry name" value="SAM-dependent_MTases_sf"/>
</dbReference>
<evidence type="ECO:0000256" key="4">
    <source>
        <dbReference type="ARBA" id="ARBA00022679"/>
    </source>
</evidence>
<comment type="subcellular location">
    <subcellularLocation>
        <location evidence="1 7">Mitochondrion</location>
    </subcellularLocation>
</comment>
<keyword evidence="10" id="KW-1185">Reference proteome</keyword>
<comment type="similarity">
    <text evidence="2 7">Belongs to the NDUFAF7 family.</text>
</comment>
<reference evidence="10" key="1">
    <citation type="journal article" date="2023" name="Commun. Biol.">
        <title>Genome analysis of Parmales, the sister group of diatoms, reveals the evolutionary specialization of diatoms from phago-mixotrophs to photoautotrophs.</title>
        <authorList>
            <person name="Ban H."/>
            <person name="Sato S."/>
            <person name="Yoshikawa S."/>
            <person name="Yamada K."/>
            <person name="Nakamura Y."/>
            <person name="Ichinomiya M."/>
            <person name="Sato N."/>
            <person name="Blanc-Mathieu R."/>
            <person name="Endo H."/>
            <person name="Kuwata A."/>
            <person name="Ogata H."/>
        </authorList>
    </citation>
    <scope>NUCLEOTIDE SEQUENCE [LARGE SCALE GENOMIC DNA]</scope>
    <source>
        <strain evidence="10">NIES 3701</strain>
    </source>
</reference>
<evidence type="ECO:0000313" key="10">
    <source>
        <dbReference type="Proteomes" id="UP001165085"/>
    </source>
</evidence>
<dbReference type="Gene3D" id="3.40.50.12710">
    <property type="match status" value="1"/>
</dbReference>
<feature type="region of interest" description="Disordered" evidence="8">
    <location>
        <begin position="27"/>
        <end position="60"/>
    </location>
</feature>
<gene>
    <name evidence="9" type="ORF">TrST_g14178</name>
</gene>
<keyword evidence="3 7" id="KW-0489">Methyltransferase</keyword>
<dbReference type="PANTHER" id="PTHR12049">
    <property type="entry name" value="PROTEIN ARGININE METHYLTRANSFERASE NDUFAF7, MITOCHONDRIAL"/>
    <property type="match status" value="1"/>
</dbReference>
<dbReference type="EMBL" id="BRXY01000075">
    <property type="protein sequence ID" value="GMH62098.1"/>
    <property type="molecule type" value="Genomic_DNA"/>
</dbReference>
<evidence type="ECO:0000256" key="8">
    <source>
        <dbReference type="SAM" id="MobiDB-lite"/>
    </source>
</evidence>
<comment type="catalytic activity">
    <reaction evidence="6 7">
        <text>L-arginyl-[protein] + 2 S-adenosyl-L-methionine = N(omega),N(omega)'-dimethyl-L-arginyl-[protein] + 2 S-adenosyl-L-homocysteine + 2 H(+)</text>
        <dbReference type="Rhea" id="RHEA:48108"/>
        <dbReference type="Rhea" id="RHEA-COMP:10532"/>
        <dbReference type="Rhea" id="RHEA-COMP:11992"/>
        <dbReference type="ChEBI" id="CHEBI:15378"/>
        <dbReference type="ChEBI" id="CHEBI:29965"/>
        <dbReference type="ChEBI" id="CHEBI:57856"/>
        <dbReference type="ChEBI" id="CHEBI:59789"/>
        <dbReference type="ChEBI" id="CHEBI:88221"/>
        <dbReference type="EC" id="2.1.1.320"/>
    </reaction>
</comment>
<evidence type="ECO:0000256" key="1">
    <source>
        <dbReference type="ARBA" id="ARBA00004173"/>
    </source>
</evidence>
<evidence type="ECO:0000256" key="6">
    <source>
        <dbReference type="ARBA" id="ARBA00048612"/>
    </source>
</evidence>
<dbReference type="Pfam" id="PF02636">
    <property type="entry name" value="Methyltransf_28"/>
    <property type="match status" value="1"/>
</dbReference>
<dbReference type="InterPro" id="IPR038375">
    <property type="entry name" value="NDUFAF7_sf"/>
</dbReference>
<dbReference type="SUPFAM" id="SSF53335">
    <property type="entry name" value="S-adenosyl-L-methionine-dependent methyltransferases"/>
    <property type="match status" value="1"/>
</dbReference>
<comment type="caution">
    <text evidence="9">The sequence shown here is derived from an EMBL/GenBank/DDBJ whole genome shotgun (WGS) entry which is preliminary data.</text>
</comment>
<organism evidence="9 10">
    <name type="scientific">Triparma strigata</name>
    <dbReference type="NCBI Taxonomy" id="1606541"/>
    <lineage>
        <taxon>Eukaryota</taxon>
        <taxon>Sar</taxon>
        <taxon>Stramenopiles</taxon>
        <taxon>Ochrophyta</taxon>
        <taxon>Bolidophyceae</taxon>
        <taxon>Parmales</taxon>
        <taxon>Triparmaceae</taxon>
        <taxon>Triparma</taxon>
    </lineage>
</organism>
<dbReference type="GO" id="GO:0035243">
    <property type="term" value="F:protein-arginine omega-N symmetric methyltransferase activity"/>
    <property type="evidence" value="ECO:0007669"/>
    <property type="project" value="UniProtKB-EC"/>
</dbReference>
<keyword evidence="4 7" id="KW-0808">Transferase</keyword>
<name>A0A9W7E4I9_9STRA</name>
<accession>A0A9W7E4I9</accession>
<sequence>MLQRSVLHCRPNLTLLSTHLTTSRSHLRCLSSSSSPPPPPSSTVSVVPPPQTLNAPTPKSFSTPLEAALHKQIQTLGPLPLPTYTSLCMTHPTFGYYTTSNPLASDLNKGDFVTSPGLSQAFGETLAAWACYNLKEFRYVEYGPGDGTLCSDFLRTMSQLNRRPSECYLIDESPILIREQHRTLGVTLDSYIHSKDDIPTQSIVVQTGLAKDGRTRVTWLKDLPPVNVKVPELIVCHEFLDALPAHVFQFKGGRWRERMVDINWEGEEEVKVEVNSQAYTGVKKQDLTEISKSSNLRLVLSQTPTPALKTLLKTDGKGISKLVPGKENEVIEIQPEALSLIQEFSTRISVNRGLALLIDYVGKGDTTRAFSDHEQVEVLERPGECDITVSCDYDQYEKEVEGKGAVCWRRGQGEFLVECGMGNRVQSLIESDDTTVEEANKIYAGFEKIVEDMKTFEVMVIGGESNIQGVKRGTPIGFK</sequence>
<dbReference type="PANTHER" id="PTHR12049:SF7">
    <property type="entry name" value="PROTEIN ARGININE METHYLTRANSFERASE NDUFAF7, MITOCHONDRIAL"/>
    <property type="match status" value="1"/>
</dbReference>